<keyword evidence="1" id="KW-0067">ATP-binding</keyword>
<keyword evidence="1" id="KW-0547">Nucleotide-binding</keyword>
<dbReference type="InterPro" id="IPR036113">
    <property type="entry name" value="Asp/Glu-ADT_sf_sub_c"/>
</dbReference>
<comment type="catalytic activity">
    <reaction evidence="1">
        <text>L-aspartyl-tRNA(Asn) + L-glutamine + ATP + H2O = L-asparaginyl-tRNA(Asn) + L-glutamate + ADP + phosphate + 2 H(+)</text>
        <dbReference type="Rhea" id="RHEA:14513"/>
        <dbReference type="Rhea" id="RHEA-COMP:9674"/>
        <dbReference type="Rhea" id="RHEA-COMP:9677"/>
        <dbReference type="ChEBI" id="CHEBI:15377"/>
        <dbReference type="ChEBI" id="CHEBI:15378"/>
        <dbReference type="ChEBI" id="CHEBI:29985"/>
        <dbReference type="ChEBI" id="CHEBI:30616"/>
        <dbReference type="ChEBI" id="CHEBI:43474"/>
        <dbReference type="ChEBI" id="CHEBI:58359"/>
        <dbReference type="ChEBI" id="CHEBI:78515"/>
        <dbReference type="ChEBI" id="CHEBI:78516"/>
        <dbReference type="ChEBI" id="CHEBI:456216"/>
    </reaction>
</comment>
<dbReference type="KEGG" id="cfk:CFRA_06765"/>
<protein>
    <recommendedName>
        <fullName evidence="1">Aspartyl/glutamyl-tRNA(Asn/Gln) amidotransferase subunit C</fullName>
        <shortName evidence="1">Asp/Glu-ADT subunit C</shortName>
        <ecNumber evidence="1">6.3.5.-</ecNumber>
    </recommendedName>
</protein>
<feature type="region of interest" description="Disordered" evidence="2">
    <location>
        <begin position="74"/>
        <end position="98"/>
    </location>
</feature>
<keyword evidence="1" id="KW-0648">Protein biosynthesis</keyword>
<dbReference type="SUPFAM" id="SSF141000">
    <property type="entry name" value="Glu-tRNAGln amidotransferase C subunit"/>
    <property type="match status" value="1"/>
</dbReference>
<dbReference type="GO" id="GO:0070681">
    <property type="term" value="P:glutaminyl-tRNAGln biosynthesis via transamidation"/>
    <property type="evidence" value="ECO:0007669"/>
    <property type="project" value="TreeGrafter"/>
</dbReference>
<dbReference type="GO" id="GO:0050566">
    <property type="term" value="F:asparaginyl-tRNA synthase (glutamine-hydrolyzing) activity"/>
    <property type="evidence" value="ECO:0007669"/>
    <property type="project" value="RHEA"/>
</dbReference>
<comment type="catalytic activity">
    <reaction evidence="1">
        <text>L-glutamyl-tRNA(Gln) + L-glutamine + ATP + H2O = L-glutaminyl-tRNA(Gln) + L-glutamate + ADP + phosphate + H(+)</text>
        <dbReference type="Rhea" id="RHEA:17521"/>
        <dbReference type="Rhea" id="RHEA-COMP:9681"/>
        <dbReference type="Rhea" id="RHEA-COMP:9684"/>
        <dbReference type="ChEBI" id="CHEBI:15377"/>
        <dbReference type="ChEBI" id="CHEBI:15378"/>
        <dbReference type="ChEBI" id="CHEBI:29985"/>
        <dbReference type="ChEBI" id="CHEBI:30616"/>
        <dbReference type="ChEBI" id="CHEBI:43474"/>
        <dbReference type="ChEBI" id="CHEBI:58359"/>
        <dbReference type="ChEBI" id="CHEBI:78520"/>
        <dbReference type="ChEBI" id="CHEBI:78521"/>
        <dbReference type="ChEBI" id="CHEBI:456216"/>
    </reaction>
</comment>
<keyword evidence="3" id="KW-0808">Transferase</keyword>
<dbReference type="Proteomes" id="UP000185434">
    <property type="component" value="Chromosome"/>
</dbReference>
<keyword evidence="4" id="KW-1185">Reference proteome</keyword>
<dbReference type="PANTHER" id="PTHR15004">
    <property type="entry name" value="GLUTAMYL-TRNA(GLN) AMIDOTRANSFERASE SUBUNIT C, MITOCHONDRIAL"/>
    <property type="match status" value="1"/>
</dbReference>
<dbReference type="RefSeq" id="WP_075663982.1">
    <property type="nucleotide sequence ID" value="NZ_CP009247.1"/>
</dbReference>
<dbReference type="GO" id="GO:0005524">
    <property type="term" value="F:ATP binding"/>
    <property type="evidence" value="ECO:0007669"/>
    <property type="project" value="UniProtKB-KW"/>
</dbReference>
<gene>
    <name evidence="1" type="primary">gatC</name>
    <name evidence="3" type="ORF">CFRA_06765</name>
</gene>
<accession>A0A1L7CT10</accession>
<dbReference type="Pfam" id="PF02686">
    <property type="entry name" value="GatC"/>
    <property type="match status" value="1"/>
</dbReference>
<comment type="function">
    <text evidence="1">Allows the formation of correctly charged Asn-tRNA(Asn) or Gln-tRNA(Gln) through the transamidation of misacylated Asp-tRNA(Asn) or Glu-tRNA(Gln) in organisms which lack either or both of asparaginyl-tRNA or glutaminyl-tRNA synthetases. The reaction takes place in the presence of glutamine and ATP through an activated phospho-Asp-tRNA(Asn) or phospho-Glu-tRNA(Gln).</text>
</comment>
<sequence>MPDISREEVAHLAKLSQLALSDEEIEHFATQIDQIVETVSKVRQVDTEGVEPMSHPQSITTAMRPDEVKPSLTAEQAVDQAPNAEDEQFVVPQILGEE</sequence>
<dbReference type="GO" id="GO:0006450">
    <property type="term" value="P:regulation of translational fidelity"/>
    <property type="evidence" value="ECO:0007669"/>
    <property type="project" value="InterPro"/>
</dbReference>
<evidence type="ECO:0000313" key="4">
    <source>
        <dbReference type="Proteomes" id="UP000185434"/>
    </source>
</evidence>
<organism evidence="3 4">
    <name type="scientific">Corynebacterium frankenforstense DSM 45800</name>
    <dbReference type="NCBI Taxonomy" id="1437875"/>
    <lineage>
        <taxon>Bacteria</taxon>
        <taxon>Bacillati</taxon>
        <taxon>Actinomycetota</taxon>
        <taxon>Actinomycetes</taxon>
        <taxon>Mycobacteriales</taxon>
        <taxon>Corynebacteriaceae</taxon>
        <taxon>Corynebacterium</taxon>
    </lineage>
</organism>
<evidence type="ECO:0000256" key="2">
    <source>
        <dbReference type="SAM" id="MobiDB-lite"/>
    </source>
</evidence>
<reference evidence="3 4" key="1">
    <citation type="submission" date="2014-08" db="EMBL/GenBank/DDBJ databases">
        <title>Complete genome sequence of Corynebacterium frankenforstense ST18(T) (=DSM 45800(T)), isolated from raw cow milk.</title>
        <authorList>
            <person name="Ruckert C."/>
            <person name="Albersmeier A."/>
            <person name="Winkler A."/>
            <person name="Lipski A."/>
            <person name="Kalinowski J."/>
        </authorList>
    </citation>
    <scope>NUCLEOTIDE SEQUENCE [LARGE SCALE GENOMIC DNA]</scope>
    <source>
        <strain evidence="3 4">ST18</strain>
    </source>
</reference>
<comment type="subunit">
    <text evidence="1">Heterotrimer of A, B and C subunits.</text>
</comment>
<name>A0A1L7CT10_9CORY</name>
<evidence type="ECO:0000313" key="3">
    <source>
        <dbReference type="EMBL" id="APT88996.1"/>
    </source>
</evidence>
<dbReference type="EMBL" id="CP009247">
    <property type="protein sequence ID" value="APT88996.1"/>
    <property type="molecule type" value="Genomic_DNA"/>
</dbReference>
<keyword evidence="1" id="KW-0436">Ligase</keyword>
<dbReference type="STRING" id="1437875.CFRA_06765"/>
<comment type="similarity">
    <text evidence="1">Belongs to the GatC family.</text>
</comment>
<dbReference type="InterPro" id="IPR003837">
    <property type="entry name" value="GatC"/>
</dbReference>
<dbReference type="AlphaFoldDB" id="A0A1L7CT10"/>
<dbReference type="GO" id="GO:0016740">
    <property type="term" value="F:transferase activity"/>
    <property type="evidence" value="ECO:0007669"/>
    <property type="project" value="UniProtKB-KW"/>
</dbReference>
<dbReference type="Gene3D" id="1.10.20.60">
    <property type="entry name" value="Glu-tRNAGln amidotransferase C subunit, N-terminal domain"/>
    <property type="match status" value="1"/>
</dbReference>
<dbReference type="GO" id="GO:0006412">
    <property type="term" value="P:translation"/>
    <property type="evidence" value="ECO:0007669"/>
    <property type="project" value="UniProtKB-UniRule"/>
</dbReference>
<evidence type="ECO:0000256" key="1">
    <source>
        <dbReference type="HAMAP-Rule" id="MF_00122"/>
    </source>
</evidence>
<dbReference type="HAMAP" id="MF_00122">
    <property type="entry name" value="GatC"/>
    <property type="match status" value="1"/>
</dbReference>
<proteinExistence type="inferred from homology"/>
<dbReference type="EC" id="6.3.5.-" evidence="1"/>
<dbReference type="NCBIfam" id="TIGR00135">
    <property type="entry name" value="gatC"/>
    <property type="match status" value="1"/>
</dbReference>
<dbReference type="PANTHER" id="PTHR15004:SF0">
    <property type="entry name" value="GLUTAMYL-TRNA(GLN) AMIDOTRANSFERASE SUBUNIT C, MITOCHONDRIAL"/>
    <property type="match status" value="1"/>
</dbReference>
<dbReference type="GO" id="GO:0050567">
    <property type="term" value="F:glutaminyl-tRNA synthase (glutamine-hydrolyzing) activity"/>
    <property type="evidence" value="ECO:0007669"/>
    <property type="project" value="UniProtKB-UniRule"/>
</dbReference>
<dbReference type="OrthoDB" id="5295223at2"/>